<dbReference type="AlphaFoldDB" id="A0A7J7UTG1"/>
<gene>
    <name evidence="2" type="ORF">mPipKuh1_008679</name>
</gene>
<reference evidence="2 3" key="1">
    <citation type="journal article" date="2020" name="Nature">
        <title>Six reference-quality genomes reveal evolution of bat adaptations.</title>
        <authorList>
            <person name="Jebb D."/>
            <person name="Huang Z."/>
            <person name="Pippel M."/>
            <person name="Hughes G.M."/>
            <person name="Lavrichenko K."/>
            <person name="Devanna P."/>
            <person name="Winkler S."/>
            <person name="Jermiin L.S."/>
            <person name="Skirmuntt E.C."/>
            <person name="Katzourakis A."/>
            <person name="Burkitt-Gray L."/>
            <person name="Ray D.A."/>
            <person name="Sullivan K.A.M."/>
            <person name="Roscito J.G."/>
            <person name="Kirilenko B.M."/>
            <person name="Davalos L.M."/>
            <person name="Corthals A.P."/>
            <person name="Power M.L."/>
            <person name="Jones G."/>
            <person name="Ransome R.D."/>
            <person name="Dechmann D.K.N."/>
            <person name="Locatelli A.G."/>
            <person name="Puechmaille S.J."/>
            <person name="Fedrigo O."/>
            <person name="Jarvis E.D."/>
            <person name="Hiller M."/>
            <person name="Vernes S.C."/>
            <person name="Myers E.W."/>
            <person name="Teeling E.C."/>
        </authorList>
    </citation>
    <scope>NUCLEOTIDE SEQUENCE [LARGE SCALE GENOMIC DNA]</scope>
    <source>
        <strain evidence="2">MPipKuh1</strain>
        <tissue evidence="2">Flight muscle</tissue>
    </source>
</reference>
<feature type="region of interest" description="Disordered" evidence="1">
    <location>
        <begin position="129"/>
        <end position="198"/>
    </location>
</feature>
<feature type="region of interest" description="Disordered" evidence="1">
    <location>
        <begin position="1"/>
        <end position="21"/>
    </location>
</feature>
<proteinExistence type="predicted"/>
<organism evidence="2 3">
    <name type="scientific">Pipistrellus kuhlii</name>
    <name type="common">Kuhl's pipistrelle</name>
    <dbReference type="NCBI Taxonomy" id="59472"/>
    <lineage>
        <taxon>Eukaryota</taxon>
        <taxon>Metazoa</taxon>
        <taxon>Chordata</taxon>
        <taxon>Craniata</taxon>
        <taxon>Vertebrata</taxon>
        <taxon>Euteleostomi</taxon>
        <taxon>Mammalia</taxon>
        <taxon>Eutheria</taxon>
        <taxon>Laurasiatheria</taxon>
        <taxon>Chiroptera</taxon>
        <taxon>Yangochiroptera</taxon>
        <taxon>Vespertilionidae</taxon>
        <taxon>Pipistrellus</taxon>
    </lineage>
</organism>
<dbReference type="Proteomes" id="UP000558488">
    <property type="component" value="Unassembled WGS sequence"/>
</dbReference>
<accession>A0A7J7UTG1</accession>
<protein>
    <submittedName>
        <fullName evidence="2">Uncharacterized protein</fullName>
    </submittedName>
</protein>
<comment type="caution">
    <text evidence="2">The sequence shown here is derived from an EMBL/GenBank/DDBJ whole genome shotgun (WGS) entry which is preliminary data.</text>
</comment>
<name>A0A7J7UTG1_PIPKU</name>
<feature type="compositionally biased region" description="Basic and acidic residues" evidence="1">
    <location>
        <begin position="96"/>
        <end position="105"/>
    </location>
</feature>
<feature type="region of interest" description="Disordered" evidence="1">
    <location>
        <begin position="76"/>
        <end position="110"/>
    </location>
</feature>
<evidence type="ECO:0000313" key="2">
    <source>
        <dbReference type="EMBL" id="KAF6316163.1"/>
    </source>
</evidence>
<evidence type="ECO:0000313" key="3">
    <source>
        <dbReference type="Proteomes" id="UP000558488"/>
    </source>
</evidence>
<sequence length="198" mass="20155">MALPKRDVASAGAHTPPPSFKVRPFSMVLSTHGLGGRRVTQANSPVAPPEGQKLLGLVSTVAVLRWGQLCSPRDEAACPGDGGGEPAGLAAVDGAQPHEEPRPEAEGDGVEGRLCAAWKRPGACWPAAPHLPAQRPGVQVQEGGGQGPLHPAGTVPSGEHSPLQASPQWSPPLPNAMVSPPAVSTPGRGAGRALQPRV</sequence>
<dbReference type="EMBL" id="JACAGB010000018">
    <property type="protein sequence ID" value="KAF6316163.1"/>
    <property type="molecule type" value="Genomic_DNA"/>
</dbReference>
<keyword evidence="3" id="KW-1185">Reference proteome</keyword>
<evidence type="ECO:0000256" key="1">
    <source>
        <dbReference type="SAM" id="MobiDB-lite"/>
    </source>
</evidence>